<organism evidence="8 9">
    <name type="scientific">Leersia perrieri</name>
    <dbReference type="NCBI Taxonomy" id="77586"/>
    <lineage>
        <taxon>Eukaryota</taxon>
        <taxon>Viridiplantae</taxon>
        <taxon>Streptophyta</taxon>
        <taxon>Embryophyta</taxon>
        <taxon>Tracheophyta</taxon>
        <taxon>Spermatophyta</taxon>
        <taxon>Magnoliopsida</taxon>
        <taxon>Liliopsida</taxon>
        <taxon>Poales</taxon>
        <taxon>Poaceae</taxon>
        <taxon>BOP clade</taxon>
        <taxon>Oryzoideae</taxon>
        <taxon>Oryzeae</taxon>
        <taxon>Oryzinae</taxon>
        <taxon>Leersia</taxon>
    </lineage>
</organism>
<reference evidence="8" key="3">
    <citation type="submission" date="2015-04" db="UniProtKB">
        <authorList>
            <consortium name="EnsemblPlants"/>
        </authorList>
    </citation>
    <scope>IDENTIFICATION</scope>
</reference>
<reference evidence="9" key="2">
    <citation type="submission" date="2013-12" db="EMBL/GenBank/DDBJ databases">
        <authorList>
            <person name="Yu Y."/>
            <person name="Lee S."/>
            <person name="de Baynast K."/>
            <person name="Wissotski M."/>
            <person name="Liu L."/>
            <person name="Talag J."/>
            <person name="Goicoechea J."/>
            <person name="Angelova A."/>
            <person name="Jetty R."/>
            <person name="Kudrna D."/>
            <person name="Golser W."/>
            <person name="Rivera L."/>
            <person name="Zhang J."/>
            <person name="Wing R."/>
        </authorList>
    </citation>
    <scope>NUCLEOTIDE SEQUENCE</scope>
</reference>
<evidence type="ECO:0000256" key="5">
    <source>
        <dbReference type="ARBA" id="ARBA00023157"/>
    </source>
</evidence>
<evidence type="ECO:0000256" key="3">
    <source>
        <dbReference type="ARBA" id="ARBA00022525"/>
    </source>
</evidence>
<comment type="function">
    <text evidence="6">Controls stomatal patterning.</text>
</comment>
<evidence type="ECO:0000256" key="1">
    <source>
        <dbReference type="ARBA" id="ARBA00004613"/>
    </source>
</evidence>
<dbReference type="STRING" id="77586.A0A0D9W5R6"/>
<name>A0A0D9W5R6_9ORYZ</name>
<keyword evidence="9" id="KW-1185">Reference proteome</keyword>
<comment type="similarity">
    <text evidence="2 6">Belongs to the plant cysteine rich small secretory peptide family. Epidermal patterning factor subfamily.</text>
</comment>
<keyword evidence="5" id="KW-1015">Disulfide bond</keyword>
<feature type="signal peptide" evidence="6">
    <location>
        <begin position="1"/>
        <end position="27"/>
    </location>
</feature>
<feature type="chain" id="PRO_5027152098" description="Epidermal patterning factor-like protein" evidence="6">
    <location>
        <begin position="28"/>
        <end position="154"/>
    </location>
</feature>
<dbReference type="PANTHER" id="PTHR33109">
    <property type="entry name" value="EPIDERMAL PATTERNING FACTOR-LIKE PROTEIN 4"/>
    <property type="match status" value="1"/>
</dbReference>
<feature type="region of interest" description="Disordered" evidence="7">
    <location>
        <begin position="37"/>
        <end position="98"/>
    </location>
</feature>
<dbReference type="InterPro" id="IPR039455">
    <property type="entry name" value="EPFL"/>
</dbReference>
<evidence type="ECO:0000313" key="8">
    <source>
        <dbReference type="EnsemblPlants" id="LPERR04G11560.1"/>
    </source>
</evidence>
<sequence length="154" mass="15949">MRRFRAVRAPRALVFALVVVVMSLCVADGVRMTPAGAQGSTGGLHDGTAPPSAANGSTAAAAYDDNGAGQTALQVKRHGPRKQQQEETEAEGGGGGAWAAAATGSRLPDCTHACGPCSPCRRVMVSLRCAEAAESCPIAYRCMCRGRFFRVPTL</sequence>
<evidence type="ECO:0000313" key="9">
    <source>
        <dbReference type="Proteomes" id="UP000032180"/>
    </source>
</evidence>
<feature type="compositionally biased region" description="Low complexity" evidence="7">
    <location>
        <begin position="48"/>
        <end position="62"/>
    </location>
</feature>
<dbReference type="PANTHER" id="PTHR33109:SF6">
    <property type="entry name" value="EPIDERMAL PATTERNING FACTOR-LIKE PROTEIN 7-RELATED"/>
    <property type="match status" value="1"/>
</dbReference>
<dbReference type="Proteomes" id="UP000032180">
    <property type="component" value="Chromosome 4"/>
</dbReference>
<keyword evidence="3 6" id="KW-0964">Secreted</keyword>
<dbReference type="EnsemblPlants" id="LPERR04G11560.1">
    <property type="protein sequence ID" value="LPERR04G11560.1"/>
    <property type="gene ID" value="LPERR04G11560"/>
</dbReference>
<dbReference type="Gramene" id="LPERR04G11560.1">
    <property type="protein sequence ID" value="LPERR04G11560.1"/>
    <property type="gene ID" value="LPERR04G11560"/>
</dbReference>
<evidence type="ECO:0000256" key="7">
    <source>
        <dbReference type="SAM" id="MobiDB-lite"/>
    </source>
</evidence>
<evidence type="ECO:0000256" key="4">
    <source>
        <dbReference type="ARBA" id="ARBA00022729"/>
    </source>
</evidence>
<reference evidence="8 9" key="1">
    <citation type="submission" date="2012-08" db="EMBL/GenBank/DDBJ databases">
        <title>Oryza genome evolution.</title>
        <authorList>
            <person name="Wing R.A."/>
        </authorList>
    </citation>
    <scope>NUCLEOTIDE SEQUENCE</scope>
</reference>
<keyword evidence="4 6" id="KW-0732">Signal</keyword>
<dbReference type="GO" id="GO:0005576">
    <property type="term" value="C:extracellular region"/>
    <property type="evidence" value="ECO:0007669"/>
    <property type="project" value="UniProtKB-SubCell"/>
</dbReference>
<protein>
    <recommendedName>
        <fullName evidence="6">Epidermal patterning factor-like protein</fullName>
    </recommendedName>
</protein>
<comment type="subcellular location">
    <subcellularLocation>
        <location evidence="1 6">Secreted</location>
    </subcellularLocation>
</comment>
<accession>A0A0D9W5R6</accession>
<dbReference type="GO" id="GO:0010052">
    <property type="term" value="P:guard cell differentiation"/>
    <property type="evidence" value="ECO:0007669"/>
    <property type="project" value="UniProtKB-UniRule"/>
</dbReference>
<evidence type="ECO:0000256" key="2">
    <source>
        <dbReference type="ARBA" id="ARBA00008127"/>
    </source>
</evidence>
<dbReference type="eggNOG" id="ENOG502S55W">
    <property type="taxonomic scope" value="Eukaryota"/>
</dbReference>
<dbReference type="Pfam" id="PF17181">
    <property type="entry name" value="EPF"/>
    <property type="match status" value="1"/>
</dbReference>
<proteinExistence type="inferred from homology"/>
<dbReference type="AlphaFoldDB" id="A0A0D9W5R6"/>
<keyword evidence="6" id="KW-0217">Developmental protein</keyword>
<evidence type="ECO:0000256" key="6">
    <source>
        <dbReference type="RuleBase" id="RU367102"/>
    </source>
</evidence>
<dbReference type="HOGENOM" id="CLU_135272_1_0_1"/>